<keyword evidence="2" id="KW-1133">Transmembrane helix</keyword>
<comment type="caution">
    <text evidence="3">The sequence shown here is derived from an EMBL/GenBank/DDBJ whole genome shotgun (WGS) entry which is preliminary data.</text>
</comment>
<evidence type="ECO:0000313" key="4">
    <source>
        <dbReference type="Proteomes" id="UP001568358"/>
    </source>
</evidence>
<dbReference type="RefSeq" id="WP_371151030.1">
    <property type="nucleotide sequence ID" value="NZ_JBFSOO010000014.1"/>
</dbReference>
<dbReference type="PANTHER" id="PTHR35038:SF8">
    <property type="entry name" value="C-TYPE POLYHEME CYTOCHROME OMCC"/>
    <property type="match status" value="1"/>
</dbReference>
<gene>
    <name evidence="3" type="ORF">AB2Z07_14920</name>
</gene>
<dbReference type="InterPro" id="IPR051829">
    <property type="entry name" value="Multiheme_Cytochr_ET"/>
</dbReference>
<evidence type="ECO:0000313" key="3">
    <source>
        <dbReference type="EMBL" id="MEZ6854797.1"/>
    </source>
</evidence>
<keyword evidence="2" id="KW-0472">Membrane</keyword>
<keyword evidence="1" id="KW-0732">Signal</keyword>
<keyword evidence="4" id="KW-1185">Reference proteome</keyword>
<organism evidence="3 4">
    <name type="scientific">Halodesulfovibrio aestuarii</name>
    <dbReference type="NCBI Taxonomy" id="126333"/>
    <lineage>
        <taxon>Bacteria</taxon>
        <taxon>Pseudomonadati</taxon>
        <taxon>Thermodesulfobacteriota</taxon>
        <taxon>Desulfovibrionia</taxon>
        <taxon>Desulfovibrionales</taxon>
        <taxon>Desulfovibrionaceae</taxon>
        <taxon>Halodesulfovibrio</taxon>
    </lineage>
</organism>
<keyword evidence="2" id="KW-0812">Transmembrane</keyword>
<dbReference type="PANTHER" id="PTHR35038">
    <property type="entry name" value="DISSIMILATORY SULFITE REDUCTASE SIRA"/>
    <property type="match status" value="1"/>
</dbReference>
<evidence type="ECO:0000256" key="2">
    <source>
        <dbReference type="SAM" id="Phobius"/>
    </source>
</evidence>
<dbReference type="SUPFAM" id="SSF48695">
    <property type="entry name" value="Multiheme cytochromes"/>
    <property type="match status" value="1"/>
</dbReference>
<dbReference type="Gene3D" id="3.90.10.10">
    <property type="entry name" value="Cytochrome C3"/>
    <property type="match status" value="1"/>
</dbReference>
<sequence length="787" mass="86820">MLRSFFISWCCILLWITVAWSAVPAEMSPEGFPAVGAGCLAGRCHSNLAPIRSHNSDMAKQIYLLGAAQGDPNGCVVCHGGDPVALWESRPHEGAPEGSLLAEFTTTPAAMSVVDKTCGQCHTERLYRLRRSGMATGTGHMSAALQGWGIKPERPFGVISITDSDGALPSAGTPEYQAYMVRLDRQQNGIFTEQILRVPEPKWEDVEAYPELAGYQYVRSECMKCHIGRLNDGKKGSGCAACHLRYAGKQLVTHSLQGTLKSKVVVNGNETTGIALENCTQCHSEGKKIATSYAGLLRNADTQKYRRMRDDVHHNGINRYGNPSGGLLCQDCHSTRAMHGTGNIAVSGRVNVEVECADCHGTSDSYPWELPLGWQDEFGFFPVRGEQRGTAEILPLEQKLGTVYVPEDGYLLTARGNPFGNVVRRGQAVVVHSASGLSYEVPVLKTIALRHEWKHPARAIAAKLQHPKHFESLECYSCHSAWVSQEYGTHLQVEFNTPDKLYSAKLTEQQQWRDPVLGINGEGRVSPLIPLFQQDVTLIAPDDAVILRRHVFISQATQKNRAIIYNVLHKTIEDLLVNRVDTSREETVLSKYDSASAYAAHDIRLEDLLSAAFIMVPVAPHTVTRNARPCESCHANAKALGYGDDSGFGIASAPLKESWLQAALRSGGQTEIMERDKAKRMSSRRNGHISAQRVPYTQLLTRNGKQLQQVGFHWALSSPLSEAQRKIMEEQNPFVRMRTGRNITEGMIMVIGKYEIDAISASAAILAIIFFVIVAAFMQSRRSKRKK</sequence>
<dbReference type="Proteomes" id="UP001568358">
    <property type="component" value="Unassembled WGS sequence"/>
</dbReference>
<name>A0ABV4JVT8_9BACT</name>
<accession>A0ABV4JVT8</accession>
<feature type="transmembrane region" description="Helical" evidence="2">
    <location>
        <begin position="758"/>
        <end position="778"/>
    </location>
</feature>
<protein>
    <submittedName>
        <fullName evidence="3">Cytochrome C</fullName>
    </submittedName>
</protein>
<dbReference type="EMBL" id="JBFSOO010000014">
    <property type="protein sequence ID" value="MEZ6854797.1"/>
    <property type="molecule type" value="Genomic_DNA"/>
</dbReference>
<evidence type="ECO:0000256" key="1">
    <source>
        <dbReference type="ARBA" id="ARBA00022729"/>
    </source>
</evidence>
<reference evidence="3 4" key="1">
    <citation type="submission" date="2024-07" db="EMBL/GenBank/DDBJ databases">
        <title>Active virus-host system and metabolic interactions in a Lokiarchaeon culture.</title>
        <authorList>
            <person name="Ponce Toledo R.I."/>
            <person name="Rodrigues Oliveira T."/>
            <person name="Schleper C."/>
        </authorList>
    </citation>
    <scope>NUCLEOTIDE SEQUENCE [LARGE SCALE GENOMIC DNA]</scope>
    <source>
        <strain evidence="3 4">B35</strain>
    </source>
</reference>
<proteinExistence type="predicted"/>
<dbReference type="InterPro" id="IPR036280">
    <property type="entry name" value="Multihaem_cyt_sf"/>
</dbReference>